<keyword evidence="2" id="KW-1185">Reference proteome</keyword>
<evidence type="ECO:0000313" key="2">
    <source>
        <dbReference type="Proteomes" id="UP001148838"/>
    </source>
</evidence>
<sequence length="94" mass="9941">MAGLCEGGNEPPGSLKAKLNANSRLTHVLPDRTNSRCGVTCLIPAWDHACGRVTMQGLLGGWSQRELLSAGHQSAGELINTGRSPEGKKYLPSD</sequence>
<proteinExistence type="predicted"/>
<dbReference type="EMBL" id="JAJSOF020000037">
    <property type="protein sequence ID" value="KAJ4428280.1"/>
    <property type="molecule type" value="Genomic_DNA"/>
</dbReference>
<reference evidence="1 2" key="1">
    <citation type="journal article" date="2022" name="Allergy">
        <title>Genome assembly and annotation of Periplaneta americana reveal a comprehensive cockroach allergen profile.</title>
        <authorList>
            <person name="Wang L."/>
            <person name="Xiong Q."/>
            <person name="Saelim N."/>
            <person name="Wang L."/>
            <person name="Nong W."/>
            <person name="Wan A.T."/>
            <person name="Shi M."/>
            <person name="Liu X."/>
            <person name="Cao Q."/>
            <person name="Hui J.H.L."/>
            <person name="Sookrung N."/>
            <person name="Leung T.F."/>
            <person name="Tungtrongchitr A."/>
            <person name="Tsui S.K.W."/>
        </authorList>
    </citation>
    <scope>NUCLEOTIDE SEQUENCE [LARGE SCALE GENOMIC DNA]</scope>
    <source>
        <strain evidence="1">PWHHKU_190912</strain>
    </source>
</reference>
<accession>A0ABQ8S3F8</accession>
<organism evidence="1 2">
    <name type="scientific">Periplaneta americana</name>
    <name type="common">American cockroach</name>
    <name type="synonym">Blatta americana</name>
    <dbReference type="NCBI Taxonomy" id="6978"/>
    <lineage>
        <taxon>Eukaryota</taxon>
        <taxon>Metazoa</taxon>
        <taxon>Ecdysozoa</taxon>
        <taxon>Arthropoda</taxon>
        <taxon>Hexapoda</taxon>
        <taxon>Insecta</taxon>
        <taxon>Pterygota</taxon>
        <taxon>Neoptera</taxon>
        <taxon>Polyneoptera</taxon>
        <taxon>Dictyoptera</taxon>
        <taxon>Blattodea</taxon>
        <taxon>Blattoidea</taxon>
        <taxon>Blattidae</taxon>
        <taxon>Blattinae</taxon>
        <taxon>Periplaneta</taxon>
    </lineage>
</organism>
<gene>
    <name evidence="1" type="ORF">ANN_24297</name>
</gene>
<dbReference type="Proteomes" id="UP001148838">
    <property type="component" value="Unassembled WGS sequence"/>
</dbReference>
<protein>
    <recommendedName>
        <fullName evidence="3">Per a allergen</fullName>
    </recommendedName>
</protein>
<evidence type="ECO:0000313" key="1">
    <source>
        <dbReference type="EMBL" id="KAJ4428280.1"/>
    </source>
</evidence>
<evidence type="ECO:0008006" key="3">
    <source>
        <dbReference type="Google" id="ProtNLM"/>
    </source>
</evidence>
<name>A0ABQ8S3F8_PERAM</name>
<comment type="caution">
    <text evidence="1">The sequence shown here is derived from an EMBL/GenBank/DDBJ whole genome shotgun (WGS) entry which is preliminary data.</text>
</comment>